<gene>
    <name evidence="4" type="primary">LOC101511623</name>
</gene>
<keyword evidence="1" id="KW-0812">Transmembrane</keyword>
<keyword evidence="1" id="KW-0472">Membrane</keyword>
<evidence type="ECO:0000313" key="4">
    <source>
        <dbReference type="RefSeq" id="XP_027188359.1"/>
    </source>
</evidence>
<dbReference type="GeneID" id="101511623"/>
<dbReference type="SUPFAM" id="SSF117070">
    <property type="entry name" value="LEA14-like"/>
    <property type="match status" value="1"/>
</dbReference>
<feature type="domain" description="Late embryogenesis abundant protein LEA-2 subgroup" evidence="2">
    <location>
        <begin position="73"/>
        <end position="169"/>
    </location>
</feature>
<dbReference type="PaxDb" id="3827-XP_004492604.1"/>
<dbReference type="PANTHER" id="PTHR31852">
    <property type="entry name" value="LATE EMBRYOGENESIS ABUNDANT (LEA) HYDROXYPROLINE-RICH GLYCOPROTEIN FAMILY"/>
    <property type="match status" value="1"/>
</dbReference>
<reference evidence="4" key="2">
    <citation type="submission" date="2025-08" db="UniProtKB">
        <authorList>
            <consortium name="RefSeq"/>
        </authorList>
    </citation>
    <scope>IDENTIFICATION</scope>
    <source>
        <tissue evidence="4">Etiolated seedlings</tissue>
    </source>
</reference>
<name>A0A3Q7X3R7_CICAR</name>
<dbReference type="KEGG" id="cam:101511623"/>
<feature type="transmembrane region" description="Helical" evidence="1">
    <location>
        <begin position="12"/>
        <end position="35"/>
    </location>
</feature>
<sequence length="193" mass="21351">MKEEHGRGWKVCIAVTCGILITIVLIAVILAFTLFKPKKLVSKVDSIEIQDMDIGFNVFSMNLNLNVTLNVDVSVKNPNKFGLKYYDGFALLHYRGLQIGEAPIPNGEISPEETKGVNVTLTLMADRLLSNSQIFSDVTSGKLPLNTFMSIAGEVNILSLIKFHVSSTSTCDFSINITNKTIENHVCHYKTKI</sequence>
<accession>A0A3Q7X3R7</accession>
<dbReference type="Proteomes" id="UP000087171">
    <property type="component" value="Chromosome Ca3"/>
</dbReference>
<dbReference type="Pfam" id="PF03168">
    <property type="entry name" value="LEA_2"/>
    <property type="match status" value="1"/>
</dbReference>
<evidence type="ECO:0000259" key="2">
    <source>
        <dbReference type="Pfam" id="PF03168"/>
    </source>
</evidence>
<dbReference type="InterPro" id="IPR004864">
    <property type="entry name" value="LEA_2"/>
</dbReference>
<dbReference type="OrthoDB" id="1929523at2759"/>
<reference evidence="3" key="1">
    <citation type="journal article" date="2013" name="Nat. Biotechnol.">
        <title>Draft genome sequence of chickpea (Cicer arietinum) provides a resource for trait improvement.</title>
        <authorList>
            <person name="Varshney R.K."/>
            <person name="Song C."/>
            <person name="Saxena R.K."/>
            <person name="Azam S."/>
            <person name="Yu S."/>
            <person name="Sharpe A.G."/>
            <person name="Cannon S."/>
            <person name="Baek J."/>
            <person name="Rosen B.D."/>
            <person name="Tar'an B."/>
            <person name="Millan T."/>
            <person name="Zhang X."/>
            <person name="Ramsay L.D."/>
            <person name="Iwata A."/>
            <person name="Wang Y."/>
            <person name="Nelson W."/>
            <person name="Farmer A.D."/>
            <person name="Gaur P.M."/>
            <person name="Soderlund C."/>
            <person name="Penmetsa R.V."/>
            <person name="Xu C."/>
            <person name="Bharti A.K."/>
            <person name="He W."/>
            <person name="Winter P."/>
            <person name="Zhao S."/>
            <person name="Hane J.K."/>
            <person name="Carrasquilla-Garcia N."/>
            <person name="Condie J.A."/>
            <person name="Upadhyaya H.D."/>
            <person name="Luo M.C."/>
            <person name="Thudi M."/>
            <person name="Gowda C.L."/>
            <person name="Singh N.P."/>
            <person name="Lichtenzveig J."/>
            <person name="Gali K.K."/>
            <person name="Rubio J."/>
            <person name="Nadarajan N."/>
            <person name="Dolezel J."/>
            <person name="Bansal K.C."/>
            <person name="Xu X."/>
            <person name="Edwards D."/>
            <person name="Zhang G."/>
            <person name="Kahl G."/>
            <person name="Gil J."/>
            <person name="Singh K.B."/>
            <person name="Datta S.K."/>
            <person name="Jackson S.A."/>
            <person name="Wang J."/>
            <person name="Cook D.R."/>
        </authorList>
    </citation>
    <scope>NUCLEOTIDE SEQUENCE [LARGE SCALE GENOMIC DNA]</scope>
    <source>
        <strain evidence="3">cv. CDC Frontier</strain>
    </source>
</reference>
<proteinExistence type="predicted"/>
<keyword evidence="3" id="KW-1185">Reference proteome</keyword>
<dbReference type="InterPro" id="IPR055301">
    <property type="entry name" value="Lea14-like_2"/>
</dbReference>
<dbReference type="AlphaFoldDB" id="A0A3Q7X3R7"/>
<keyword evidence="1" id="KW-1133">Transmembrane helix</keyword>
<dbReference type="RefSeq" id="XP_027188359.1">
    <property type="nucleotide sequence ID" value="XM_027332558.1"/>
</dbReference>
<evidence type="ECO:0000313" key="3">
    <source>
        <dbReference type="Proteomes" id="UP000087171"/>
    </source>
</evidence>
<evidence type="ECO:0000256" key="1">
    <source>
        <dbReference type="SAM" id="Phobius"/>
    </source>
</evidence>
<dbReference type="RefSeq" id="XP_073222776.1">
    <property type="nucleotide sequence ID" value="XM_073366675.1"/>
</dbReference>
<protein>
    <submittedName>
        <fullName evidence="4">Uncharacterized protein LOC101511623</fullName>
    </submittedName>
</protein>
<dbReference type="Gene3D" id="2.60.40.1820">
    <property type="match status" value="1"/>
</dbReference>
<organism evidence="3 4">
    <name type="scientific">Cicer arietinum</name>
    <name type="common">Chickpea</name>
    <name type="synonym">Garbanzo</name>
    <dbReference type="NCBI Taxonomy" id="3827"/>
    <lineage>
        <taxon>Eukaryota</taxon>
        <taxon>Viridiplantae</taxon>
        <taxon>Streptophyta</taxon>
        <taxon>Embryophyta</taxon>
        <taxon>Tracheophyta</taxon>
        <taxon>Spermatophyta</taxon>
        <taxon>Magnoliopsida</taxon>
        <taxon>eudicotyledons</taxon>
        <taxon>Gunneridae</taxon>
        <taxon>Pentapetalae</taxon>
        <taxon>rosids</taxon>
        <taxon>fabids</taxon>
        <taxon>Fabales</taxon>
        <taxon>Fabaceae</taxon>
        <taxon>Papilionoideae</taxon>
        <taxon>50 kb inversion clade</taxon>
        <taxon>NPAAA clade</taxon>
        <taxon>Hologalegina</taxon>
        <taxon>IRL clade</taxon>
        <taxon>Cicereae</taxon>
        <taxon>Cicer</taxon>
    </lineage>
</organism>